<dbReference type="InterPro" id="IPR013328">
    <property type="entry name" value="6PGD_dom2"/>
</dbReference>
<evidence type="ECO:0000259" key="5">
    <source>
        <dbReference type="Pfam" id="PF21761"/>
    </source>
</evidence>
<dbReference type="SUPFAM" id="SSF51735">
    <property type="entry name" value="NAD(P)-binding Rossmann-fold domains"/>
    <property type="match status" value="1"/>
</dbReference>
<evidence type="ECO:0000256" key="3">
    <source>
        <dbReference type="SAM" id="SignalP"/>
    </source>
</evidence>
<evidence type="ECO:0000313" key="7">
    <source>
        <dbReference type="Proteomes" id="UP001500668"/>
    </source>
</evidence>
<protein>
    <submittedName>
        <fullName evidence="6">NAD(P)-dependent oxidoreductase</fullName>
    </submittedName>
</protein>
<dbReference type="InterPro" id="IPR006115">
    <property type="entry name" value="6PGDH_NADP-bd"/>
</dbReference>
<comment type="similarity">
    <text evidence="1">Belongs to the HIBADH-related family.</text>
</comment>
<dbReference type="Pfam" id="PF03446">
    <property type="entry name" value="NAD_binding_2"/>
    <property type="match status" value="1"/>
</dbReference>
<dbReference type="Gene3D" id="3.40.50.720">
    <property type="entry name" value="NAD(P)-binding Rossmann-like Domain"/>
    <property type="match status" value="1"/>
</dbReference>
<feature type="signal peptide" evidence="3">
    <location>
        <begin position="1"/>
        <end position="17"/>
    </location>
</feature>
<dbReference type="Proteomes" id="UP001500668">
    <property type="component" value="Unassembled WGS sequence"/>
</dbReference>
<organism evidence="6 7">
    <name type="scientific">Streptomyces crystallinus</name>
    <dbReference type="NCBI Taxonomy" id="68191"/>
    <lineage>
        <taxon>Bacteria</taxon>
        <taxon>Bacillati</taxon>
        <taxon>Actinomycetota</taxon>
        <taxon>Actinomycetes</taxon>
        <taxon>Kitasatosporales</taxon>
        <taxon>Streptomycetaceae</taxon>
        <taxon>Streptomyces</taxon>
    </lineage>
</organism>
<dbReference type="RefSeq" id="WP_344074995.1">
    <property type="nucleotide sequence ID" value="NZ_BAAACA010000021.1"/>
</dbReference>
<dbReference type="PANTHER" id="PTHR43580">
    <property type="entry name" value="OXIDOREDUCTASE GLYR1-RELATED"/>
    <property type="match status" value="1"/>
</dbReference>
<dbReference type="Pfam" id="PF21761">
    <property type="entry name" value="RedAm-like_C"/>
    <property type="match status" value="1"/>
</dbReference>
<keyword evidence="2" id="KW-0560">Oxidoreductase</keyword>
<keyword evidence="3" id="KW-0732">Signal</keyword>
<accession>A0ABP3REB9</accession>
<feature type="domain" description="NADPH-dependent reductive aminase-like C-terminal" evidence="5">
    <location>
        <begin position="159"/>
        <end position="285"/>
    </location>
</feature>
<proteinExistence type="inferred from homology"/>
<gene>
    <name evidence="6" type="ORF">GCM10010394_39180</name>
</gene>
<dbReference type="Gene3D" id="1.10.1040.10">
    <property type="entry name" value="N-(1-d-carboxylethyl)-l-norvaline Dehydrogenase, domain 2"/>
    <property type="match status" value="1"/>
</dbReference>
<sequence>MSSVSVVGLGAMGSALADALLAAGHTTTVWNRTPAKAEPLVERGALRAATVTDAATAGEVVVFCVLGYADVHALVDTAGAALSGRVVVNLTNGSPQEARELAVKVRALGADYLDGGIMAVPPMIGSPQALVLYSGSTASFEAHREVLQVFGRAVYLGDDPGQAPLHDLALLTGMYGMFAGFLQSAALVRSAGADVEGFTTTLLVPWLAAMAGGLPQMAAEAAEGAYPAAGSNLAMQAAAVDTLAGLGRAQGVSTELLAPLFALMRRRVEDGHGEEGLAGLVELLHRG</sequence>
<dbReference type="PANTHER" id="PTHR43580:SF2">
    <property type="entry name" value="CYTOKINE-LIKE NUCLEAR FACTOR N-PAC"/>
    <property type="match status" value="1"/>
</dbReference>
<dbReference type="InterPro" id="IPR015815">
    <property type="entry name" value="HIBADH-related"/>
</dbReference>
<dbReference type="EMBL" id="BAAACA010000021">
    <property type="protein sequence ID" value="GAA0605482.1"/>
    <property type="molecule type" value="Genomic_DNA"/>
</dbReference>
<dbReference type="InterPro" id="IPR051265">
    <property type="entry name" value="HIBADH-related_NP60_sf"/>
</dbReference>
<dbReference type="PIRSF" id="PIRSF000103">
    <property type="entry name" value="HIBADH"/>
    <property type="match status" value="1"/>
</dbReference>
<name>A0ABP3REB9_9ACTN</name>
<reference evidence="7" key="1">
    <citation type="journal article" date="2019" name="Int. J. Syst. Evol. Microbiol.">
        <title>The Global Catalogue of Microorganisms (GCM) 10K type strain sequencing project: providing services to taxonomists for standard genome sequencing and annotation.</title>
        <authorList>
            <consortium name="The Broad Institute Genomics Platform"/>
            <consortium name="The Broad Institute Genome Sequencing Center for Infectious Disease"/>
            <person name="Wu L."/>
            <person name="Ma J."/>
        </authorList>
    </citation>
    <scope>NUCLEOTIDE SEQUENCE [LARGE SCALE GENOMIC DNA]</scope>
    <source>
        <strain evidence="7">JCM 5067</strain>
    </source>
</reference>
<evidence type="ECO:0000313" key="6">
    <source>
        <dbReference type="EMBL" id="GAA0605482.1"/>
    </source>
</evidence>
<feature type="chain" id="PRO_5045080182" evidence="3">
    <location>
        <begin position="18"/>
        <end position="287"/>
    </location>
</feature>
<dbReference type="InterPro" id="IPR036291">
    <property type="entry name" value="NAD(P)-bd_dom_sf"/>
</dbReference>
<feature type="domain" description="6-phosphogluconate dehydrogenase NADP-binding" evidence="4">
    <location>
        <begin position="4"/>
        <end position="155"/>
    </location>
</feature>
<comment type="caution">
    <text evidence="6">The sequence shown here is derived from an EMBL/GenBank/DDBJ whole genome shotgun (WGS) entry which is preliminary data.</text>
</comment>
<keyword evidence="7" id="KW-1185">Reference proteome</keyword>
<evidence type="ECO:0000256" key="1">
    <source>
        <dbReference type="ARBA" id="ARBA00009080"/>
    </source>
</evidence>
<dbReference type="InterPro" id="IPR048666">
    <property type="entry name" value="RedAm-like_C"/>
</dbReference>
<evidence type="ECO:0000256" key="2">
    <source>
        <dbReference type="ARBA" id="ARBA00023002"/>
    </source>
</evidence>
<evidence type="ECO:0000259" key="4">
    <source>
        <dbReference type="Pfam" id="PF03446"/>
    </source>
</evidence>